<evidence type="ECO:0000256" key="1">
    <source>
        <dbReference type="SAM" id="MobiDB-lite"/>
    </source>
</evidence>
<dbReference type="InterPro" id="IPR040684">
    <property type="entry name" value="HMUDK_hel"/>
</dbReference>
<dbReference type="EMBL" id="JABFJV010000028">
    <property type="protein sequence ID" value="NOK33069.1"/>
    <property type="molecule type" value="Genomic_DNA"/>
</dbReference>
<accession>A0A7Y4NQ57</accession>
<gene>
    <name evidence="3" type="ORF">HMI49_07660</name>
</gene>
<evidence type="ECO:0000313" key="3">
    <source>
        <dbReference type="EMBL" id="NOK33069.1"/>
    </source>
</evidence>
<feature type="compositionally biased region" description="Polar residues" evidence="1">
    <location>
        <begin position="1"/>
        <end position="10"/>
    </location>
</feature>
<reference evidence="3 4" key="1">
    <citation type="submission" date="2020-05" db="EMBL/GenBank/DDBJ databases">
        <authorList>
            <person name="Whitworth D."/>
        </authorList>
    </citation>
    <scope>NUCLEOTIDE SEQUENCE [LARGE SCALE GENOMIC DNA]</scope>
    <source>
        <strain evidence="3 4">AB043B</strain>
    </source>
</reference>
<name>A0A7Y4NQ57_9BACT</name>
<dbReference type="RefSeq" id="WP_171433661.1">
    <property type="nucleotide sequence ID" value="NZ_JABFJV010000028.1"/>
</dbReference>
<feature type="domain" description="5-hmdU DNA kinase helical" evidence="2">
    <location>
        <begin position="34"/>
        <end position="309"/>
    </location>
</feature>
<comment type="caution">
    <text evidence="3">The sequence shown here is derived from an EMBL/GenBank/DDBJ whole genome shotgun (WGS) entry which is preliminary data.</text>
</comment>
<keyword evidence="4" id="KW-1185">Reference proteome</keyword>
<sequence>MRGSPLQGTLFSPAPRPRANRDIRLPGGKTLSTTPVFDTYWRFAAERQNVFFRRLSGSTPPWTEDPVLRSFRFTNVYRASDRVSQYLIRRVIYEGPQQEEEVFFRTLLFKLFNRIETWELLEARLGPITWRSFDFERADAVLGAAIQAGGRLYSAAYIMPSPLFGAARKHTNHLELLRRMMADHAPRKVASARTLREVFHLLRSYPSLGDFLAFQFTIDLNYSELIRFEEAEFVVAGPGARSGIAKCFSNTEGMGDDEIIYAVTRMAGQEFDRLGLRFQTLWGRDLQPIDCQNLFCEVDKYSRVMHPEATLEGGRTRIKQRYEARPVPVSQWYPPKWKLFPKA</sequence>
<dbReference type="AlphaFoldDB" id="A0A7Y4NQ57"/>
<evidence type="ECO:0000313" key="4">
    <source>
        <dbReference type="Proteomes" id="UP000563426"/>
    </source>
</evidence>
<feature type="region of interest" description="Disordered" evidence="1">
    <location>
        <begin position="1"/>
        <end position="27"/>
    </location>
</feature>
<protein>
    <recommendedName>
        <fullName evidence="2">5-hmdU DNA kinase helical domain-containing protein</fullName>
    </recommendedName>
</protein>
<dbReference type="Pfam" id="PF18723">
    <property type="entry name" value="HMUDK_hel"/>
    <property type="match status" value="1"/>
</dbReference>
<organism evidence="3 4">
    <name type="scientific">Corallococcus exercitus</name>
    <dbReference type="NCBI Taxonomy" id="2316736"/>
    <lineage>
        <taxon>Bacteria</taxon>
        <taxon>Pseudomonadati</taxon>
        <taxon>Myxococcota</taxon>
        <taxon>Myxococcia</taxon>
        <taxon>Myxococcales</taxon>
        <taxon>Cystobacterineae</taxon>
        <taxon>Myxococcaceae</taxon>
        <taxon>Corallococcus</taxon>
    </lineage>
</organism>
<dbReference type="Proteomes" id="UP000563426">
    <property type="component" value="Unassembled WGS sequence"/>
</dbReference>
<proteinExistence type="predicted"/>
<evidence type="ECO:0000259" key="2">
    <source>
        <dbReference type="Pfam" id="PF18723"/>
    </source>
</evidence>